<dbReference type="InterPro" id="IPR045127">
    <property type="entry name" value="TAF11-like"/>
</dbReference>
<proteinExistence type="inferred from homology"/>
<dbReference type="GO" id="GO:0051123">
    <property type="term" value="P:RNA polymerase II preinitiation complex assembly"/>
    <property type="evidence" value="ECO:0007669"/>
    <property type="project" value="InterPro"/>
</dbReference>
<dbReference type="OrthoDB" id="28335at2759"/>
<evidence type="ECO:0000256" key="2">
    <source>
        <dbReference type="ARBA" id="ARBA00009788"/>
    </source>
</evidence>
<dbReference type="GO" id="GO:0005669">
    <property type="term" value="C:transcription factor TFIID complex"/>
    <property type="evidence" value="ECO:0007669"/>
    <property type="project" value="InterPro"/>
</dbReference>
<dbReference type="EMBL" id="JAAAHY010000782">
    <property type="protein sequence ID" value="KAF9957395.1"/>
    <property type="molecule type" value="Genomic_DNA"/>
</dbReference>
<dbReference type="GO" id="GO:0016251">
    <property type="term" value="F:RNA polymerase II general transcription initiation factor activity"/>
    <property type="evidence" value="ECO:0007669"/>
    <property type="project" value="TreeGrafter"/>
</dbReference>
<accession>A0A9P6J4B5</accession>
<evidence type="ECO:0000256" key="3">
    <source>
        <dbReference type="ARBA" id="ARBA00023015"/>
    </source>
</evidence>
<evidence type="ECO:0000256" key="6">
    <source>
        <dbReference type="SAM" id="MobiDB-lite"/>
    </source>
</evidence>
<dbReference type="InterPro" id="IPR009072">
    <property type="entry name" value="Histone-fold"/>
</dbReference>
<organism evidence="8 9">
    <name type="scientific">Mortierella alpina</name>
    <name type="common">Oleaginous fungus</name>
    <name type="synonym">Mortierella renispora</name>
    <dbReference type="NCBI Taxonomy" id="64518"/>
    <lineage>
        <taxon>Eukaryota</taxon>
        <taxon>Fungi</taxon>
        <taxon>Fungi incertae sedis</taxon>
        <taxon>Mucoromycota</taxon>
        <taxon>Mortierellomycotina</taxon>
        <taxon>Mortierellomycetes</taxon>
        <taxon>Mortierellales</taxon>
        <taxon>Mortierellaceae</taxon>
        <taxon>Mortierella</taxon>
    </lineage>
</organism>
<evidence type="ECO:0000256" key="1">
    <source>
        <dbReference type="ARBA" id="ARBA00004123"/>
    </source>
</evidence>
<feature type="region of interest" description="Disordered" evidence="6">
    <location>
        <begin position="1"/>
        <end position="45"/>
    </location>
</feature>
<evidence type="ECO:0000256" key="4">
    <source>
        <dbReference type="ARBA" id="ARBA00023163"/>
    </source>
</evidence>
<dbReference type="Gene3D" id="1.10.20.10">
    <property type="entry name" value="Histone, subunit A"/>
    <property type="match status" value="1"/>
</dbReference>
<dbReference type="Pfam" id="PF04719">
    <property type="entry name" value="TAFII28"/>
    <property type="match status" value="1"/>
</dbReference>
<sequence>MGGTSVADMKTVKHQDSAAATIKDNDSDNDHDHSEDRAESMDLEYEQDFQLKSNDKENVRALVESLSDEQYERFVAYRRATLNRFTVKALLNTLLDQEVSQGLTVLAAGCGKLFVGEMVERGDDPAEKSSGAA</sequence>
<gene>
    <name evidence="8" type="ORF">BGZ70_009529</name>
</gene>
<keyword evidence="9" id="KW-1185">Reference proteome</keyword>
<dbReference type="AlphaFoldDB" id="A0A9P6J4B5"/>
<comment type="caution">
    <text evidence="8">The sequence shown here is derived from an EMBL/GenBank/DDBJ whole genome shotgun (WGS) entry which is preliminary data.</text>
</comment>
<dbReference type="Proteomes" id="UP000738359">
    <property type="component" value="Unassembled WGS sequence"/>
</dbReference>
<feature type="domain" description="TAFII28-like protein" evidence="7">
    <location>
        <begin position="62"/>
        <end position="124"/>
    </location>
</feature>
<comment type="similarity">
    <text evidence="2">Belongs to the TAF11 family.</text>
</comment>
<evidence type="ECO:0000313" key="8">
    <source>
        <dbReference type="EMBL" id="KAF9957395.1"/>
    </source>
</evidence>
<name>A0A9P6J4B5_MORAP</name>
<dbReference type="InterPro" id="IPR006809">
    <property type="entry name" value="TAFII28_dom"/>
</dbReference>
<evidence type="ECO:0000313" key="9">
    <source>
        <dbReference type="Proteomes" id="UP000738359"/>
    </source>
</evidence>
<reference evidence="8" key="1">
    <citation type="journal article" date="2020" name="Fungal Divers.">
        <title>Resolving the Mortierellaceae phylogeny through synthesis of multi-gene phylogenetics and phylogenomics.</title>
        <authorList>
            <person name="Vandepol N."/>
            <person name="Liber J."/>
            <person name="Desiro A."/>
            <person name="Na H."/>
            <person name="Kennedy M."/>
            <person name="Barry K."/>
            <person name="Grigoriev I.V."/>
            <person name="Miller A.N."/>
            <person name="O'Donnell K."/>
            <person name="Stajich J.E."/>
            <person name="Bonito G."/>
        </authorList>
    </citation>
    <scope>NUCLEOTIDE SEQUENCE</scope>
    <source>
        <strain evidence="8">CK1249</strain>
    </source>
</reference>
<protein>
    <recommendedName>
        <fullName evidence="7">TAFII28-like protein domain-containing protein</fullName>
    </recommendedName>
</protein>
<dbReference type="PANTHER" id="PTHR13218">
    <property type="entry name" value="TRANSCRIPTION INITIATION FACTOR TFIID SUBUNIT 11-RELATED"/>
    <property type="match status" value="1"/>
</dbReference>
<evidence type="ECO:0000259" key="7">
    <source>
        <dbReference type="Pfam" id="PF04719"/>
    </source>
</evidence>
<comment type="subcellular location">
    <subcellularLocation>
        <location evidence="1">Nucleus</location>
    </subcellularLocation>
</comment>
<keyword evidence="4" id="KW-0804">Transcription</keyword>
<dbReference type="PANTHER" id="PTHR13218:SF8">
    <property type="entry name" value="TRANSCRIPTION INITIATION FACTOR TFIID SUBUNIT 11"/>
    <property type="match status" value="1"/>
</dbReference>
<dbReference type="SUPFAM" id="SSF47113">
    <property type="entry name" value="Histone-fold"/>
    <property type="match status" value="1"/>
</dbReference>
<keyword evidence="3" id="KW-0805">Transcription regulation</keyword>
<dbReference type="GO" id="GO:0046982">
    <property type="term" value="F:protein heterodimerization activity"/>
    <property type="evidence" value="ECO:0007669"/>
    <property type="project" value="InterPro"/>
</dbReference>
<keyword evidence="5" id="KW-0539">Nucleus</keyword>
<feature type="compositionally biased region" description="Basic and acidic residues" evidence="6">
    <location>
        <begin position="23"/>
        <end position="40"/>
    </location>
</feature>
<evidence type="ECO:0000256" key="5">
    <source>
        <dbReference type="ARBA" id="ARBA00023242"/>
    </source>
</evidence>